<dbReference type="SFLD" id="SFLDS00036">
    <property type="entry name" value="Aromatic_Prenyltransferase"/>
    <property type="match status" value="1"/>
</dbReference>
<gene>
    <name evidence="3" type="ORF">CC86DRAFT_415548</name>
</gene>
<dbReference type="NCBIfam" id="TIGR03429">
    <property type="entry name" value="arom_pren_DMATS"/>
    <property type="match status" value="1"/>
</dbReference>
<name>A0A6A7AM07_9PLEO</name>
<feature type="non-terminal residue" evidence="3">
    <location>
        <position position="1"/>
    </location>
</feature>
<dbReference type="CDD" id="cd13929">
    <property type="entry name" value="PT-DMATS_CymD"/>
    <property type="match status" value="1"/>
</dbReference>
<organism evidence="3 4">
    <name type="scientific">Ophiobolus disseminans</name>
    <dbReference type="NCBI Taxonomy" id="1469910"/>
    <lineage>
        <taxon>Eukaryota</taxon>
        <taxon>Fungi</taxon>
        <taxon>Dikarya</taxon>
        <taxon>Ascomycota</taxon>
        <taxon>Pezizomycotina</taxon>
        <taxon>Dothideomycetes</taxon>
        <taxon>Pleosporomycetidae</taxon>
        <taxon>Pleosporales</taxon>
        <taxon>Pleosporineae</taxon>
        <taxon>Phaeosphaeriaceae</taxon>
        <taxon>Ophiobolus</taxon>
    </lineage>
</organism>
<comment type="similarity">
    <text evidence="1">Belongs to the tryptophan dimethylallyltransferase family.</text>
</comment>
<keyword evidence="4" id="KW-1185">Reference proteome</keyword>
<sequence length="267" mass="29811">ARRTVRFTIEAVGDEVGGPTDLFNQLATRKFMKNIKVEMEELHLERFEALAGQLFLPCGVAEDLLPKVPIGTPLSQVWVAFDLLHGGNVMVKVYFMPILRWIHTNMSTKTLVFDTVRECNGRYGNFDAPIAMLDSYMESFRIPEPTPVVEMVAIDCIDSPRSRIKIYLRTSVNTLARARKAFTLGGRLTGQTVEAGLKALEELWSILFRLTSNSSEETQVLPDGACCGNVIEVTPNHALPEVKLHIPIRKISGTEAQICTSLSAWFK</sequence>
<evidence type="ECO:0000256" key="1">
    <source>
        <dbReference type="ARBA" id="ARBA00010209"/>
    </source>
</evidence>
<dbReference type="OrthoDB" id="3354387at2759"/>
<dbReference type="AlphaFoldDB" id="A0A6A7AM07"/>
<accession>A0A6A7AM07</accession>
<dbReference type="InterPro" id="IPR017795">
    <property type="entry name" value="ABBA_NscD-like"/>
</dbReference>
<evidence type="ECO:0000256" key="2">
    <source>
        <dbReference type="ARBA" id="ARBA00022679"/>
    </source>
</evidence>
<dbReference type="Pfam" id="PF11991">
    <property type="entry name" value="Trp_DMAT"/>
    <property type="match status" value="1"/>
</dbReference>
<dbReference type="EMBL" id="MU006216">
    <property type="protein sequence ID" value="KAF2833649.1"/>
    <property type="molecule type" value="Genomic_DNA"/>
</dbReference>
<dbReference type="GO" id="GO:0016765">
    <property type="term" value="F:transferase activity, transferring alkyl or aryl (other than methyl) groups"/>
    <property type="evidence" value="ECO:0007669"/>
    <property type="project" value="InterPro"/>
</dbReference>
<dbReference type="PANTHER" id="PTHR40627:SF3">
    <property type="entry name" value="PRENYLTRANSFERASE ASQH2-RELATED"/>
    <property type="match status" value="1"/>
</dbReference>
<dbReference type="PANTHER" id="PTHR40627">
    <property type="entry name" value="INDOLE PRENYLTRANSFERASE TDIB-RELATED"/>
    <property type="match status" value="1"/>
</dbReference>
<reference evidence="3" key="1">
    <citation type="journal article" date="2020" name="Stud. Mycol.">
        <title>101 Dothideomycetes genomes: a test case for predicting lifestyles and emergence of pathogens.</title>
        <authorList>
            <person name="Haridas S."/>
            <person name="Albert R."/>
            <person name="Binder M."/>
            <person name="Bloem J."/>
            <person name="Labutti K."/>
            <person name="Salamov A."/>
            <person name="Andreopoulos B."/>
            <person name="Baker S."/>
            <person name="Barry K."/>
            <person name="Bills G."/>
            <person name="Bluhm B."/>
            <person name="Cannon C."/>
            <person name="Castanera R."/>
            <person name="Culley D."/>
            <person name="Daum C."/>
            <person name="Ezra D."/>
            <person name="Gonzalez J."/>
            <person name="Henrissat B."/>
            <person name="Kuo A."/>
            <person name="Liang C."/>
            <person name="Lipzen A."/>
            <person name="Lutzoni F."/>
            <person name="Magnuson J."/>
            <person name="Mondo S."/>
            <person name="Nolan M."/>
            <person name="Ohm R."/>
            <person name="Pangilinan J."/>
            <person name="Park H.-J."/>
            <person name="Ramirez L."/>
            <person name="Alfaro M."/>
            <person name="Sun H."/>
            <person name="Tritt A."/>
            <person name="Yoshinaga Y."/>
            <person name="Zwiers L.-H."/>
            <person name="Turgeon B."/>
            <person name="Goodwin S."/>
            <person name="Spatafora J."/>
            <person name="Crous P."/>
            <person name="Grigoriev I."/>
        </authorList>
    </citation>
    <scope>NUCLEOTIDE SEQUENCE</scope>
    <source>
        <strain evidence="3">CBS 113818</strain>
    </source>
</reference>
<dbReference type="Proteomes" id="UP000799424">
    <property type="component" value="Unassembled WGS sequence"/>
</dbReference>
<keyword evidence="2" id="KW-0808">Transferase</keyword>
<evidence type="ECO:0000313" key="4">
    <source>
        <dbReference type="Proteomes" id="UP000799424"/>
    </source>
</evidence>
<dbReference type="InterPro" id="IPR033964">
    <property type="entry name" value="ABBA"/>
</dbReference>
<dbReference type="GO" id="GO:0009820">
    <property type="term" value="P:alkaloid metabolic process"/>
    <property type="evidence" value="ECO:0007669"/>
    <property type="project" value="InterPro"/>
</dbReference>
<proteinExistence type="inferred from homology"/>
<evidence type="ECO:0000313" key="3">
    <source>
        <dbReference type="EMBL" id="KAF2833649.1"/>
    </source>
</evidence>
<protein>
    <submittedName>
        <fullName evidence="3">Uncharacterized protein</fullName>
    </submittedName>
</protein>